<dbReference type="InterPro" id="IPR020846">
    <property type="entry name" value="MFS_dom"/>
</dbReference>
<gene>
    <name evidence="9" type="ORF">SAMN02745131_04119</name>
</gene>
<feature type="transmembrane region" description="Helical" evidence="7">
    <location>
        <begin position="390"/>
        <end position="410"/>
    </location>
</feature>
<accession>A0A1M5GDC2</accession>
<dbReference type="PANTHER" id="PTHR23517:SF3">
    <property type="entry name" value="INTEGRAL MEMBRANE TRANSPORT PROTEIN"/>
    <property type="match status" value="1"/>
</dbReference>
<dbReference type="PROSITE" id="PS50850">
    <property type="entry name" value="MFS"/>
    <property type="match status" value="2"/>
</dbReference>
<keyword evidence="6 7" id="KW-0472">Membrane</keyword>
<protein>
    <submittedName>
        <fullName evidence="9">Predicted arabinose efflux permease, MFS family</fullName>
    </submittedName>
</protein>
<dbReference type="InterPro" id="IPR011701">
    <property type="entry name" value="MFS"/>
</dbReference>
<dbReference type="GO" id="GO:0022857">
    <property type="term" value="F:transmembrane transporter activity"/>
    <property type="evidence" value="ECO:0007669"/>
    <property type="project" value="InterPro"/>
</dbReference>
<sequence length="429" mass="46329">MIEFYFMLTTPIPASIPQPRQGLRANAGQFWLLVLVNAFVGSMVGLERSILPAFGKEVFGIEGKAALLSFLVAFGSSKALFNLVTGQLVKRFTRKKILLLGWLAAIPVPFLLMYAPSWGWVIAANVFLGINQGLAWSSTVIMKIDLVGEKNRGLAMGINEFAGYVSVGLAAYLAATIAAAKGYAFFPFLPGIAFSLAGVFLTLFFVKDTLHLVRHEAVRHKGPLLPHLWRSTSFSHPNLGSVTLNGLVNNLNDGVIWGLLPVFLLQKNFSISQVGIVAGVYPAVWGLGQLFTGRLGDAVCKKQVITAGMWLQAIGLAVLAASASFLPALLSMVLMGIGTAMVYPNFLSEIAANTHPLQRAESLSIFRFWRDSGYVIGALVSGVLADQWGIPFTLVIIAMVTAAAGLVAHIRMCCTNKLLWPSQRCVEVF</sequence>
<dbReference type="InterPro" id="IPR050171">
    <property type="entry name" value="MFS_Transporters"/>
</dbReference>
<dbReference type="AlphaFoldDB" id="A0A1M5GDC2"/>
<reference evidence="9 10" key="1">
    <citation type="submission" date="2016-11" db="EMBL/GenBank/DDBJ databases">
        <authorList>
            <person name="Jaros S."/>
            <person name="Januszkiewicz K."/>
            <person name="Wedrychowicz H."/>
        </authorList>
    </citation>
    <scope>NUCLEOTIDE SEQUENCE [LARGE SCALE GENOMIC DNA]</scope>
    <source>
        <strain evidence="9 10">DSM 18119</strain>
    </source>
</reference>
<keyword evidence="4 7" id="KW-0812">Transmembrane</keyword>
<dbReference type="STRING" id="1121884.SAMN02745131_04119"/>
<keyword evidence="3" id="KW-1003">Cell membrane</keyword>
<evidence type="ECO:0000256" key="1">
    <source>
        <dbReference type="ARBA" id="ARBA00004651"/>
    </source>
</evidence>
<evidence type="ECO:0000259" key="8">
    <source>
        <dbReference type="PROSITE" id="PS50850"/>
    </source>
</evidence>
<evidence type="ECO:0000256" key="2">
    <source>
        <dbReference type="ARBA" id="ARBA00022448"/>
    </source>
</evidence>
<dbReference type="GO" id="GO:0005886">
    <property type="term" value="C:plasma membrane"/>
    <property type="evidence" value="ECO:0007669"/>
    <property type="project" value="UniProtKB-SubCell"/>
</dbReference>
<feature type="transmembrane region" description="Helical" evidence="7">
    <location>
        <begin position="97"/>
        <end position="114"/>
    </location>
</feature>
<evidence type="ECO:0000256" key="4">
    <source>
        <dbReference type="ARBA" id="ARBA00022692"/>
    </source>
</evidence>
<evidence type="ECO:0000256" key="7">
    <source>
        <dbReference type="SAM" id="Phobius"/>
    </source>
</evidence>
<feature type="domain" description="Major facilitator superfamily (MFS) profile" evidence="8">
    <location>
        <begin position="1"/>
        <end position="210"/>
    </location>
</feature>
<feature type="transmembrane region" description="Helical" evidence="7">
    <location>
        <begin position="161"/>
        <end position="179"/>
    </location>
</feature>
<keyword evidence="5 7" id="KW-1133">Transmembrane helix</keyword>
<dbReference type="Pfam" id="PF07690">
    <property type="entry name" value="MFS_1"/>
    <property type="match status" value="2"/>
</dbReference>
<name>A0A1M5GDC2_9BACT</name>
<evidence type="ECO:0000256" key="3">
    <source>
        <dbReference type="ARBA" id="ARBA00022475"/>
    </source>
</evidence>
<keyword evidence="10" id="KW-1185">Reference proteome</keyword>
<dbReference type="EMBL" id="FQUU01000030">
    <property type="protein sequence ID" value="SHG01679.1"/>
    <property type="molecule type" value="Genomic_DNA"/>
</dbReference>
<evidence type="ECO:0000313" key="10">
    <source>
        <dbReference type="Proteomes" id="UP000184048"/>
    </source>
</evidence>
<dbReference type="PANTHER" id="PTHR23517">
    <property type="entry name" value="RESISTANCE PROTEIN MDTM, PUTATIVE-RELATED-RELATED"/>
    <property type="match status" value="1"/>
</dbReference>
<comment type="subcellular location">
    <subcellularLocation>
        <location evidence="1">Cell membrane</location>
        <topology evidence="1">Multi-pass membrane protein</topology>
    </subcellularLocation>
</comment>
<dbReference type="CDD" id="cd17325">
    <property type="entry name" value="MFS_MdtG_SLC18_like"/>
    <property type="match status" value="1"/>
</dbReference>
<evidence type="ECO:0000256" key="5">
    <source>
        <dbReference type="ARBA" id="ARBA00022989"/>
    </source>
</evidence>
<feature type="transmembrane region" description="Helical" evidence="7">
    <location>
        <begin position="30"/>
        <end position="46"/>
    </location>
</feature>
<feature type="domain" description="Major facilitator superfamily (MFS) profile" evidence="8">
    <location>
        <begin position="238"/>
        <end position="429"/>
    </location>
</feature>
<feature type="transmembrane region" description="Helical" evidence="7">
    <location>
        <begin position="185"/>
        <end position="206"/>
    </location>
</feature>
<keyword evidence="2" id="KW-0813">Transport</keyword>
<dbReference type="InterPro" id="IPR036259">
    <property type="entry name" value="MFS_trans_sf"/>
</dbReference>
<dbReference type="SUPFAM" id="SSF103473">
    <property type="entry name" value="MFS general substrate transporter"/>
    <property type="match status" value="2"/>
</dbReference>
<organism evidence="9 10">
    <name type="scientific">Flavisolibacter ginsengisoli DSM 18119</name>
    <dbReference type="NCBI Taxonomy" id="1121884"/>
    <lineage>
        <taxon>Bacteria</taxon>
        <taxon>Pseudomonadati</taxon>
        <taxon>Bacteroidota</taxon>
        <taxon>Chitinophagia</taxon>
        <taxon>Chitinophagales</taxon>
        <taxon>Chitinophagaceae</taxon>
        <taxon>Flavisolibacter</taxon>
    </lineage>
</organism>
<feature type="transmembrane region" description="Helical" evidence="7">
    <location>
        <begin position="120"/>
        <end position="141"/>
    </location>
</feature>
<dbReference type="Proteomes" id="UP000184048">
    <property type="component" value="Unassembled WGS sequence"/>
</dbReference>
<evidence type="ECO:0000256" key="6">
    <source>
        <dbReference type="ARBA" id="ARBA00023136"/>
    </source>
</evidence>
<feature type="transmembrane region" description="Helical" evidence="7">
    <location>
        <begin position="66"/>
        <end position="85"/>
    </location>
</feature>
<evidence type="ECO:0000313" key="9">
    <source>
        <dbReference type="EMBL" id="SHG01679.1"/>
    </source>
</evidence>
<dbReference type="Gene3D" id="1.20.1250.20">
    <property type="entry name" value="MFS general substrate transporter like domains"/>
    <property type="match status" value="2"/>
</dbReference>
<proteinExistence type="predicted"/>